<protein>
    <submittedName>
        <fullName evidence="3">Type IV pilus assembly PilZ</fullName>
    </submittedName>
</protein>
<dbReference type="HOGENOM" id="CLU_086342_0_1_9"/>
<dbReference type="InterPro" id="IPR009875">
    <property type="entry name" value="PilZ_domain"/>
</dbReference>
<name>D9QRI6_ACEAZ</name>
<gene>
    <name evidence="3" type="ordered locus">Acear_1621</name>
</gene>
<dbReference type="GO" id="GO:0035438">
    <property type="term" value="F:cyclic-di-GMP binding"/>
    <property type="evidence" value="ECO:0007669"/>
    <property type="project" value="InterPro"/>
</dbReference>
<dbReference type="Pfam" id="PF07238">
    <property type="entry name" value="PilZ"/>
    <property type="match status" value="1"/>
</dbReference>
<feature type="domain" description="Type III secretion system flagellar brake protein YcgR PilZN" evidence="2">
    <location>
        <begin position="7"/>
        <end position="91"/>
    </location>
</feature>
<dbReference type="Proteomes" id="UP000001661">
    <property type="component" value="Chromosome"/>
</dbReference>
<feature type="domain" description="PilZ" evidence="1">
    <location>
        <begin position="98"/>
        <end position="214"/>
    </location>
</feature>
<dbReference type="EMBL" id="CP002105">
    <property type="protein sequence ID" value="ADL13127.1"/>
    <property type="molecule type" value="Genomic_DNA"/>
</dbReference>
<sequence>MANLSLEIDQSVEVEVKSGSYTGSYICKVIDIAEDIIQLTLPIKKEAVVPLSVGTRLEVSFSDECAKYSFRTKVLSRHKANNVAVCEVEFPAKVNKIQRRDFVRVPIREEVEYRQLELDDLQELEDEEDKQEDFKLTFTRDISGGGLLLAVQEYISPNSFVELKFDIEDFSFDKVIGEVLRVDQLAEEDEKIGLAIKYINISQSEQDEIVQWVLQKQLELHKKGLL</sequence>
<dbReference type="Gene3D" id="2.40.10.220">
    <property type="entry name" value="predicted glycosyltransferase like domains"/>
    <property type="match status" value="1"/>
</dbReference>
<dbReference type="eggNOG" id="COG5581">
    <property type="taxonomic scope" value="Bacteria"/>
</dbReference>
<accession>D9QRI6</accession>
<dbReference type="STRING" id="574087.Acear_1621"/>
<dbReference type="Pfam" id="PF12945">
    <property type="entry name" value="PilZNR"/>
    <property type="match status" value="1"/>
</dbReference>
<dbReference type="RefSeq" id="WP_013278572.1">
    <property type="nucleotide sequence ID" value="NC_014378.1"/>
</dbReference>
<dbReference type="AlphaFoldDB" id="D9QRI6"/>
<evidence type="ECO:0000259" key="1">
    <source>
        <dbReference type="Pfam" id="PF07238"/>
    </source>
</evidence>
<dbReference type="InterPro" id="IPR009926">
    <property type="entry name" value="T3SS_YcgR_PilZN"/>
</dbReference>
<dbReference type="KEGG" id="aar:Acear_1621"/>
<dbReference type="OrthoDB" id="3493at2"/>
<reference evidence="3 4" key="1">
    <citation type="journal article" date="2010" name="Stand. Genomic Sci.">
        <title>Complete genome sequence of Acetohalobium arabaticum type strain (Z-7288).</title>
        <authorList>
            <person name="Sikorski J."/>
            <person name="Lapidus A."/>
            <person name="Chertkov O."/>
            <person name="Lucas S."/>
            <person name="Copeland A."/>
            <person name="Glavina Del Rio T."/>
            <person name="Nolan M."/>
            <person name="Tice H."/>
            <person name="Cheng J.F."/>
            <person name="Han C."/>
            <person name="Brambilla E."/>
            <person name="Pitluck S."/>
            <person name="Liolios K."/>
            <person name="Ivanova N."/>
            <person name="Mavromatis K."/>
            <person name="Mikhailova N."/>
            <person name="Pati A."/>
            <person name="Bruce D."/>
            <person name="Detter C."/>
            <person name="Tapia R."/>
            <person name="Goodwin L."/>
            <person name="Chen A."/>
            <person name="Palaniappan K."/>
            <person name="Land M."/>
            <person name="Hauser L."/>
            <person name="Chang Y.J."/>
            <person name="Jeffries C.D."/>
            <person name="Rohde M."/>
            <person name="Goker M."/>
            <person name="Spring S."/>
            <person name="Woyke T."/>
            <person name="Bristow J."/>
            <person name="Eisen J.A."/>
            <person name="Markowitz V."/>
            <person name="Hugenholtz P."/>
            <person name="Kyrpides N.C."/>
            <person name="Klenk H.P."/>
        </authorList>
    </citation>
    <scope>NUCLEOTIDE SEQUENCE [LARGE SCALE GENOMIC DNA]</scope>
    <source>
        <strain evidence="4">ATCC 49924 / DSM 5501 / Z-7288</strain>
    </source>
</reference>
<proteinExistence type="predicted"/>
<evidence type="ECO:0000259" key="2">
    <source>
        <dbReference type="Pfam" id="PF12945"/>
    </source>
</evidence>
<keyword evidence="4" id="KW-1185">Reference proteome</keyword>
<evidence type="ECO:0000313" key="3">
    <source>
        <dbReference type="EMBL" id="ADL13127.1"/>
    </source>
</evidence>
<evidence type="ECO:0000313" key="4">
    <source>
        <dbReference type="Proteomes" id="UP000001661"/>
    </source>
</evidence>
<organism evidence="3 4">
    <name type="scientific">Acetohalobium arabaticum (strain ATCC 49924 / DSM 5501 / Z-7288)</name>
    <dbReference type="NCBI Taxonomy" id="574087"/>
    <lineage>
        <taxon>Bacteria</taxon>
        <taxon>Bacillati</taxon>
        <taxon>Bacillota</taxon>
        <taxon>Clostridia</taxon>
        <taxon>Halanaerobiales</taxon>
        <taxon>Halobacteroidaceae</taxon>
        <taxon>Acetohalobium</taxon>
    </lineage>
</organism>